<dbReference type="Gene3D" id="2.40.50.90">
    <property type="match status" value="1"/>
</dbReference>
<evidence type="ECO:0000256" key="1">
    <source>
        <dbReference type="SAM" id="SignalP"/>
    </source>
</evidence>
<keyword evidence="4" id="KW-1185">Reference proteome</keyword>
<feature type="domain" description="TNase-like" evidence="2">
    <location>
        <begin position="94"/>
        <end position="267"/>
    </location>
</feature>
<name>A0ABZ2TME5_9BACT</name>
<feature type="signal peptide" evidence="1">
    <location>
        <begin position="1"/>
        <end position="24"/>
    </location>
</feature>
<evidence type="ECO:0000313" key="4">
    <source>
        <dbReference type="Proteomes" id="UP001622612"/>
    </source>
</evidence>
<dbReference type="RefSeq" id="WP_405311581.1">
    <property type="nucleotide sequence ID" value="NZ_CP088155.1"/>
</dbReference>
<gene>
    <name evidence="3" type="ORF">LQ356_03515</name>
</gene>
<sequence length="329" mass="38079">MKKLKLLIPIVSISSLMSSFSLLSVSCTDYEKTKLLEHPDNKEGFNGLPLKEYSKVGKLLNQKVTQKAQSEKPDPETGLPMLKEYTETYWDWFHSMEGEITKVVDGDTVYAKITKLPKKIGNYSTTFKVGDIIKLRIPSIDTFEEHVPGQEVDPVEKAYALRDHAFAESLIPVGTKVRMVSPNWSSKTYDRYVADLFFGENFERNFSTEMLAGGYTLPRLPWNHEYLASFRANYNKKIKEMFTDLILPYLAYAFNDGIAKKRGFYKKDFKNPYQFSANYKSHGTSLISESEGILSSKFSKYRKNEKNQLFRWIQHTNKLLKSNKLKWED</sequence>
<dbReference type="InterPro" id="IPR035437">
    <property type="entry name" value="SNase_OB-fold_sf"/>
</dbReference>
<feature type="chain" id="PRO_5046685289" description="TNase-like domain-containing protein" evidence="1">
    <location>
        <begin position="25"/>
        <end position="329"/>
    </location>
</feature>
<dbReference type="SMART" id="SM00318">
    <property type="entry name" value="SNc"/>
    <property type="match status" value="1"/>
</dbReference>
<dbReference type="InterPro" id="IPR016071">
    <property type="entry name" value="Staphylococal_nuclease_OB-fold"/>
</dbReference>
<reference evidence="3" key="1">
    <citation type="submission" date="2021-11" db="EMBL/GenBank/DDBJ databases">
        <title>The first genome sequence of unculturable Mycoplasma faucium obtained by de novo assembly of metagenomic reads.</title>
        <authorList>
            <person name="Sabat A.J."/>
            <person name="Bathoorn E."/>
            <person name="Akkerboom V."/>
            <person name="Friedrich A.W."/>
        </authorList>
    </citation>
    <scope>NUCLEOTIDE SEQUENCE [LARGE SCALE GENOMIC DNA]</scope>
    <source>
        <strain evidence="3">UMCG-MFM1</strain>
    </source>
</reference>
<dbReference type="EMBL" id="CP088155">
    <property type="protein sequence ID" value="WYM97242.1"/>
    <property type="molecule type" value="Genomic_DNA"/>
</dbReference>
<evidence type="ECO:0000259" key="2">
    <source>
        <dbReference type="SMART" id="SM00318"/>
    </source>
</evidence>
<proteinExistence type="predicted"/>
<accession>A0ABZ2TME5</accession>
<protein>
    <recommendedName>
        <fullName evidence="2">TNase-like domain-containing protein</fullName>
    </recommendedName>
</protein>
<dbReference type="Proteomes" id="UP001622612">
    <property type="component" value="Chromosome"/>
</dbReference>
<dbReference type="PROSITE" id="PS51257">
    <property type="entry name" value="PROKAR_LIPOPROTEIN"/>
    <property type="match status" value="1"/>
</dbReference>
<dbReference type="SUPFAM" id="SSF50199">
    <property type="entry name" value="Staphylococcal nuclease"/>
    <property type="match status" value="1"/>
</dbReference>
<evidence type="ECO:0000313" key="3">
    <source>
        <dbReference type="EMBL" id="WYM97242.1"/>
    </source>
</evidence>
<keyword evidence="1" id="KW-0732">Signal</keyword>
<organism evidence="3 4">
    <name type="scientific">Metamycoplasma faucium</name>
    <dbReference type="NCBI Taxonomy" id="56142"/>
    <lineage>
        <taxon>Bacteria</taxon>
        <taxon>Bacillati</taxon>
        <taxon>Mycoplasmatota</taxon>
        <taxon>Mycoplasmoidales</taxon>
        <taxon>Metamycoplasmataceae</taxon>
        <taxon>Metamycoplasma</taxon>
    </lineage>
</organism>